<feature type="region of interest" description="Disordered" evidence="1">
    <location>
        <begin position="145"/>
        <end position="174"/>
    </location>
</feature>
<dbReference type="Pfam" id="PF12165">
    <property type="entry name" value="Alfin"/>
    <property type="match status" value="1"/>
</dbReference>
<dbReference type="Gene3D" id="2.30.30.140">
    <property type="match status" value="1"/>
</dbReference>
<keyword evidence="2" id="KW-1133">Transmembrane helix</keyword>
<protein>
    <recommendedName>
        <fullName evidence="3">Alfin N-terminal domain-containing protein</fullName>
    </recommendedName>
</protein>
<accession>A0A7S0YAB0</accession>
<dbReference type="InterPro" id="IPR045104">
    <property type="entry name" value="Alfin"/>
</dbReference>
<sequence>MDYPRTVDEIFHDYEKRREGILKALTDDVDEFFSQADPDRENLCLYGQRDGTWTLDLPADEVPSELPEPSLGLNFARDGMQKREWLSLVAVHSDAWLIAVAFFYGVKLDALGRARLFAQINSLPTLFEVISKQYGKKIPPIMQNVAPTSVPPAKKKKIERPTESSAPSGRPLRADDLTPLLKGRQAELFWPDNKLWYLVEIIAYNPKVKQAKIVYASGEEEDLEMDEILREGHMHLL</sequence>
<dbReference type="AlphaFoldDB" id="A0A7S0YAB0"/>
<dbReference type="GO" id="GO:0006355">
    <property type="term" value="P:regulation of DNA-templated transcription"/>
    <property type="evidence" value="ECO:0007669"/>
    <property type="project" value="InterPro"/>
</dbReference>
<dbReference type="GO" id="GO:0042393">
    <property type="term" value="F:histone binding"/>
    <property type="evidence" value="ECO:0007669"/>
    <property type="project" value="InterPro"/>
</dbReference>
<evidence type="ECO:0000313" key="4">
    <source>
        <dbReference type="EMBL" id="CAD8765508.1"/>
    </source>
</evidence>
<dbReference type="GO" id="GO:0005634">
    <property type="term" value="C:nucleus"/>
    <property type="evidence" value="ECO:0007669"/>
    <property type="project" value="TreeGrafter"/>
</dbReference>
<dbReference type="GO" id="GO:0000976">
    <property type="term" value="F:transcription cis-regulatory region binding"/>
    <property type="evidence" value="ECO:0007669"/>
    <property type="project" value="TreeGrafter"/>
</dbReference>
<proteinExistence type="predicted"/>
<evidence type="ECO:0000259" key="3">
    <source>
        <dbReference type="Pfam" id="PF12165"/>
    </source>
</evidence>
<dbReference type="PANTHER" id="PTHR12321">
    <property type="entry name" value="CPG BINDING PROTEIN"/>
    <property type="match status" value="1"/>
</dbReference>
<keyword evidence="2" id="KW-0812">Transmembrane</keyword>
<evidence type="ECO:0000256" key="2">
    <source>
        <dbReference type="SAM" id="Phobius"/>
    </source>
</evidence>
<reference evidence="4" key="1">
    <citation type="submission" date="2021-01" db="EMBL/GenBank/DDBJ databases">
        <authorList>
            <person name="Corre E."/>
            <person name="Pelletier E."/>
            <person name="Niang G."/>
            <person name="Scheremetjew M."/>
            <person name="Finn R."/>
            <person name="Kale V."/>
            <person name="Holt S."/>
            <person name="Cochrane G."/>
            <person name="Meng A."/>
            <person name="Brown T."/>
            <person name="Cohen L."/>
        </authorList>
    </citation>
    <scope>NUCLEOTIDE SEQUENCE</scope>
    <source>
        <strain evidence="4">SAG 63-3</strain>
    </source>
</reference>
<organism evidence="4">
    <name type="scientific">Polytomella parva</name>
    <dbReference type="NCBI Taxonomy" id="51329"/>
    <lineage>
        <taxon>Eukaryota</taxon>
        <taxon>Viridiplantae</taxon>
        <taxon>Chlorophyta</taxon>
        <taxon>core chlorophytes</taxon>
        <taxon>Chlorophyceae</taxon>
        <taxon>CS clade</taxon>
        <taxon>Chlamydomonadales</taxon>
        <taxon>Chlamydomonadaceae</taxon>
        <taxon>Polytomella</taxon>
    </lineage>
</organism>
<dbReference type="GO" id="GO:0003712">
    <property type="term" value="F:transcription coregulator activity"/>
    <property type="evidence" value="ECO:0007669"/>
    <property type="project" value="TreeGrafter"/>
</dbReference>
<feature type="domain" description="Alfin N-terminal" evidence="3">
    <location>
        <begin position="6"/>
        <end position="131"/>
    </location>
</feature>
<keyword evidence="2" id="KW-0472">Membrane</keyword>
<dbReference type="PANTHER" id="PTHR12321:SF98">
    <property type="entry name" value="PHD FINGER PROTEIN ALFIN-LIKE 5"/>
    <property type="match status" value="1"/>
</dbReference>
<dbReference type="InterPro" id="IPR021998">
    <property type="entry name" value="Alfin_N"/>
</dbReference>
<evidence type="ECO:0000256" key="1">
    <source>
        <dbReference type="SAM" id="MobiDB-lite"/>
    </source>
</evidence>
<dbReference type="EMBL" id="HBFM01003294">
    <property type="protein sequence ID" value="CAD8765508.1"/>
    <property type="molecule type" value="Transcribed_RNA"/>
</dbReference>
<gene>
    <name evidence="4" type="ORF">PPAR00522_LOCUS1895</name>
</gene>
<name>A0A7S0YAB0_9CHLO</name>
<feature type="transmembrane region" description="Helical" evidence="2">
    <location>
        <begin position="85"/>
        <end position="106"/>
    </location>
</feature>